<evidence type="ECO:0000256" key="2">
    <source>
        <dbReference type="ARBA" id="ARBA00022448"/>
    </source>
</evidence>
<keyword evidence="4 7" id="KW-0812">Transmembrane</keyword>
<dbReference type="SUPFAM" id="SSF103473">
    <property type="entry name" value="MFS general substrate transporter"/>
    <property type="match status" value="1"/>
</dbReference>
<keyword evidence="5 7" id="KW-1133">Transmembrane helix</keyword>
<keyword evidence="6 7" id="KW-0472">Membrane</keyword>
<evidence type="ECO:0000256" key="3">
    <source>
        <dbReference type="ARBA" id="ARBA00022475"/>
    </source>
</evidence>
<reference evidence="8 9" key="1">
    <citation type="journal article" date="2021" name="Int. J. Syst. Evol. Microbiol.">
        <title>Reticulibacter mediterranei gen. nov., sp. nov., within the new family Reticulibacteraceae fam. nov., and Ktedonospora formicarum gen. nov., sp. nov., Ktedonobacter robiniae sp. nov., Dictyobacter formicarum sp. nov. and Dictyobacter arantiisoli sp. nov., belonging to the class Ktedonobacteria.</title>
        <authorList>
            <person name="Yabe S."/>
            <person name="Zheng Y."/>
            <person name="Wang C.M."/>
            <person name="Sakai Y."/>
            <person name="Abe K."/>
            <person name="Yokota A."/>
            <person name="Donadio S."/>
            <person name="Cavaletti L."/>
            <person name="Monciardini P."/>
        </authorList>
    </citation>
    <scope>NUCLEOTIDE SEQUENCE [LARGE SCALE GENOMIC DNA]</scope>
    <source>
        <strain evidence="8 9">SOSP1-30</strain>
    </source>
</reference>
<dbReference type="RefSeq" id="WP_201373394.1">
    <property type="nucleotide sequence ID" value="NZ_BNJG01000002.1"/>
</dbReference>
<evidence type="ECO:0000313" key="8">
    <source>
        <dbReference type="EMBL" id="GHO56946.1"/>
    </source>
</evidence>
<dbReference type="CDD" id="cd06173">
    <property type="entry name" value="MFS_MefA_like"/>
    <property type="match status" value="1"/>
</dbReference>
<keyword evidence="9" id="KW-1185">Reference proteome</keyword>
<proteinExistence type="predicted"/>
<feature type="transmembrane region" description="Helical" evidence="7">
    <location>
        <begin position="357"/>
        <end position="375"/>
    </location>
</feature>
<feature type="transmembrane region" description="Helical" evidence="7">
    <location>
        <begin position="81"/>
        <end position="99"/>
    </location>
</feature>
<feature type="transmembrane region" description="Helical" evidence="7">
    <location>
        <begin position="105"/>
        <end position="129"/>
    </location>
</feature>
<dbReference type="EMBL" id="BNJG01000002">
    <property type="protein sequence ID" value="GHO56946.1"/>
    <property type="molecule type" value="Genomic_DNA"/>
</dbReference>
<feature type="transmembrane region" description="Helical" evidence="7">
    <location>
        <begin position="381"/>
        <end position="400"/>
    </location>
</feature>
<keyword evidence="3" id="KW-1003">Cell membrane</keyword>
<dbReference type="PANTHER" id="PTHR23513">
    <property type="entry name" value="INTEGRAL MEMBRANE EFFLUX PROTEIN-RELATED"/>
    <property type="match status" value="1"/>
</dbReference>
<feature type="transmembrane region" description="Helical" evidence="7">
    <location>
        <begin position="227"/>
        <end position="249"/>
    </location>
</feature>
<organism evidence="8 9">
    <name type="scientific">Ktedonobacter robiniae</name>
    <dbReference type="NCBI Taxonomy" id="2778365"/>
    <lineage>
        <taxon>Bacteria</taxon>
        <taxon>Bacillati</taxon>
        <taxon>Chloroflexota</taxon>
        <taxon>Ktedonobacteria</taxon>
        <taxon>Ktedonobacterales</taxon>
        <taxon>Ktedonobacteraceae</taxon>
        <taxon>Ktedonobacter</taxon>
    </lineage>
</organism>
<comment type="caution">
    <text evidence="8">The sequence shown here is derived from an EMBL/GenBank/DDBJ whole genome shotgun (WGS) entry which is preliminary data.</text>
</comment>
<feature type="transmembrane region" description="Helical" evidence="7">
    <location>
        <begin position="317"/>
        <end position="336"/>
    </location>
</feature>
<feature type="transmembrane region" description="Helical" evidence="7">
    <location>
        <begin position="293"/>
        <end position="311"/>
    </location>
</feature>
<gene>
    <name evidence="8" type="ORF">KSB_54210</name>
</gene>
<evidence type="ECO:0000256" key="5">
    <source>
        <dbReference type="ARBA" id="ARBA00022989"/>
    </source>
</evidence>
<evidence type="ECO:0000256" key="4">
    <source>
        <dbReference type="ARBA" id="ARBA00022692"/>
    </source>
</evidence>
<feature type="transmembrane region" description="Helical" evidence="7">
    <location>
        <begin position="175"/>
        <end position="193"/>
    </location>
</feature>
<name>A0ABQ3UVS3_9CHLR</name>
<dbReference type="InterPro" id="IPR036259">
    <property type="entry name" value="MFS_trans_sf"/>
</dbReference>
<sequence length="415" mass="44385">MDFLKVLRTPHLAILWGGQMLSAIGDQCFSVALIWITTRLLGSTAGVVSALGSLTVLLFSLPSGTLADRWPRRETMIYTDLLRALLAGALALLAVSGMLQIWQLILLSIGLEALGTLFDPTLIASLPLLTRDGKQLYAANTLMDGTQRMARVLGPGLTGLLLLLIPLAHFFTLDAISFTLSAFSILLLARHFPARKAKTSEQKPEARGHIFSDMRSGLVQLRAHRPLAWALGSLGLSNISWAAIFLIGVPLLIARMPGANAGTYGLVVGAYGVGNVLSLFLTNHLSRTRDLRWMYVGQIILGLGFLLIGVATTPILAMLGAAIAAFGSPMGDLILVNIIQTDFPSTDMGKMYSLRRLIAGIGLMLGSALATPLFASHQYLASGIALCSCSILLIAIISLAHEWLTKTPNNHSSLP</sequence>
<comment type="subcellular location">
    <subcellularLocation>
        <location evidence="1">Cell membrane</location>
        <topology evidence="1">Multi-pass membrane protein</topology>
    </subcellularLocation>
</comment>
<evidence type="ECO:0000256" key="1">
    <source>
        <dbReference type="ARBA" id="ARBA00004651"/>
    </source>
</evidence>
<protein>
    <submittedName>
        <fullName evidence="8">MFS transporter</fullName>
    </submittedName>
</protein>
<evidence type="ECO:0000313" key="9">
    <source>
        <dbReference type="Proteomes" id="UP000654345"/>
    </source>
</evidence>
<keyword evidence="2" id="KW-0813">Transport</keyword>
<feature type="transmembrane region" description="Helical" evidence="7">
    <location>
        <begin position="261"/>
        <end position="281"/>
    </location>
</feature>
<feature type="transmembrane region" description="Helical" evidence="7">
    <location>
        <begin position="150"/>
        <end position="169"/>
    </location>
</feature>
<evidence type="ECO:0000256" key="6">
    <source>
        <dbReference type="ARBA" id="ARBA00023136"/>
    </source>
</evidence>
<dbReference type="Gene3D" id="1.20.1250.20">
    <property type="entry name" value="MFS general substrate transporter like domains"/>
    <property type="match status" value="1"/>
</dbReference>
<feature type="transmembrane region" description="Helical" evidence="7">
    <location>
        <begin position="42"/>
        <end position="61"/>
    </location>
</feature>
<dbReference type="Pfam" id="PF05977">
    <property type="entry name" value="MFS_3"/>
    <property type="match status" value="1"/>
</dbReference>
<evidence type="ECO:0000256" key="7">
    <source>
        <dbReference type="SAM" id="Phobius"/>
    </source>
</evidence>
<dbReference type="Proteomes" id="UP000654345">
    <property type="component" value="Unassembled WGS sequence"/>
</dbReference>
<feature type="transmembrane region" description="Helical" evidence="7">
    <location>
        <begin position="12"/>
        <end position="36"/>
    </location>
</feature>
<dbReference type="PANTHER" id="PTHR23513:SF6">
    <property type="entry name" value="MAJOR FACILITATOR SUPERFAMILY ASSOCIATED DOMAIN-CONTAINING PROTEIN"/>
    <property type="match status" value="1"/>
</dbReference>
<accession>A0ABQ3UVS3</accession>
<dbReference type="InterPro" id="IPR010290">
    <property type="entry name" value="TM_effector"/>
</dbReference>